<evidence type="ECO:0000313" key="2">
    <source>
        <dbReference type="Proteomes" id="UP001150941"/>
    </source>
</evidence>
<reference evidence="1" key="2">
    <citation type="journal article" date="2023" name="IMA Fungus">
        <title>Comparative genomic study of the Penicillium genus elucidates a diverse pangenome and 15 lateral gene transfer events.</title>
        <authorList>
            <person name="Petersen C."/>
            <person name="Sorensen T."/>
            <person name="Nielsen M.R."/>
            <person name="Sondergaard T.E."/>
            <person name="Sorensen J.L."/>
            <person name="Fitzpatrick D.A."/>
            <person name="Frisvad J.C."/>
            <person name="Nielsen K.L."/>
        </authorList>
    </citation>
    <scope>NUCLEOTIDE SEQUENCE</scope>
    <source>
        <strain evidence="1">IBT 19713</strain>
    </source>
</reference>
<name>A0A9W9TXE6_9EURO</name>
<gene>
    <name evidence="1" type="ORF">N7468_001800</name>
</gene>
<dbReference type="GeneID" id="83198400"/>
<accession>A0A9W9TXE6</accession>
<protein>
    <submittedName>
        <fullName evidence="1">Uncharacterized protein</fullName>
    </submittedName>
</protein>
<organism evidence="1 2">
    <name type="scientific">Penicillium chermesinum</name>
    <dbReference type="NCBI Taxonomy" id="63820"/>
    <lineage>
        <taxon>Eukaryota</taxon>
        <taxon>Fungi</taxon>
        <taxon>Dikarya</taxon>
        <taxon>Ascomycota</taxon>
        <taxon>Pezizomycotina</taxon>
        <taxon>Eurotiomycetes</taxon>
        <taxon>Eurotiomycetidae</taxon>
        <taxon>Eurotiales</taxon>
        <taxon>Aspergillaceae</taxon>
        <taxon>Penicillium</taxon>
    </lineage>
</organism>
<proteinExistence type="predicted"/>
<evidence type="ECO:0000313" key="1">
    <source>
        <dbReference type="EMBL" id="KAJ5246817.1"/>
    </source>
</evidence>
<sequence>MSDSQLAVSVPDFHGNYDVRILEPQPSRLAFSARLPWNLLFTRIQDLSIDPCTPYGLYATADKYATLQSSEARHPLEEPRSR</sequence>
<dbReference type="RefSeq" id="XP_058334238.1">
    <property type="nucleotide sequence ID" value="XM_058471097.1"/>
</dbReference>
<dbReference type="EMBL" id="JAPQKS010000002">
    <property type="protein sequence ID" value="KAJ5246817.1"/>
    <property type="molecule type" value="Genomic_DNA"/>
</dbReference>
<dbReference type="Proteomes" id="UP001150941">
    <property type="component" value="Unassembled WGS sequence"/>
</dbReference>
<reference evidence="1" key="1">
    <citation type="submission" date="2022-11" db="EMBL/GenBank/DDBJ databases">
        <authorList>
            <person name="Petersen C."/>
        </authorList>
    </citation>
    <scope>NUCLEOTIDE SEQUENCE</scope>
    <source>
        <strain evidence="1">IBT 19713</strain>
    </source>
</reference>
<keyword evidence="2" id="KW-1185">Reference proteome</keyword>
<comment type="caution">
    <text evidence="1">The sequence shown here is derived from an EMBL/GenBank/DDBJ whole genome shotgun (WGS) entry which is preliminary data.</text>
</comment>
<dbReference type="AlphaFoldDB" id="A0A9W9TXE6"/>